<evidence type="ECO:0000313" key="3">
    <source>
        <dbReference type="EMBL" id="GAP38702.1"/>
    </source>
</evidence>
<dbReference type="Proteomes" id="UP000037660">
    <property type="component" value="Unassembled WGS sequence"/>
</dbReference>
<proteinExistence type="predicted"/>
<feature type="chain" id="PRO_5005513793" description="DUF2946 domain-containing protein" evidence="2">
    <location>
        <begin position="28"/>
        <end position="149"/>
    </location>
</feature>
<reference evidence="4" key="1">
    <citation type="submission" date="2015-07" db="EMBL/GenBank/DDBJ databases">
        <title>Discovery of a poly(ethylene terephthalate assimilation.</title>
        <authorList>
            <person name="Yoshida S."/>
            <person name="Hiraga K."/>
            <person name="Takehana T."/>
            <person name="Taniguchi I."/>
            <person name="Yamaji H."/>
            <person name="Maeda Y."/>
            <person name="Toyohara K."/>
            <person name="Miyamoto K."/>
            <person name="Kimura Y."/>
            <person name="Oda K."/>
        </authorList>
    </citation>
    <scope>NUCLEOTIDE SEQUENCE [LARGE SCALE GENOMIC DNA]</scope>
    <source>
        <strain evidence="4">NBRC 110686 / TISTR 2288 / 201-F6</strain>
    </source>
</reference>
<dbReference type="AlphaFoldDB" id="A0A0K8P7V1"/>
<reference evidence="3 4" key="2">
    <citation type="journal article" date="2016" name="Science">
        <title>A bacterium that degrades and assimilates poly(ethylene terephthalate).</title>
        <authorList>
            <person name="Yoshida S."/>
            <person name="Hiraga K."/>
            <person name="Takehana T."/>
            <person name="Taniguchi I."/>
            <person name="Yamaji H."/>
            <person name="Maeda Y."/>
            <person name="Toyohara K."/>
            <person name="Miyamoto K."/>
            <person name="Kimura Y."/>
            <person name="Oda K."/>
        </authorList>
    </citation>
    <scope>NUCLEOTIDE SEQUENCE [LARGE SCALE GENOMIC DNA]</scope>
    <source>
        <strain evidence="4">NBRC 110686 / TISTR 2288 / 201-F6</strain>
    </source>
</reference>
<evidence type="ECO:0000313" key="4">
    <source>
        <dbReference type="Proteomes" id="UP000037660"/>
    </source>
</evidence>
<organism evidence="3 4">
    <name type="scientific">Piscinibacter sakaiensis</name>
    <name type="common">Ideonella sakaiensis</name>
    <dbReference type="NCBI Taxonomy" id="1547922"/>
    <lineage>
        <taxon>Bacteria</taxon>
        <taxon>Pseudomonadati</taxon>
        <taxon>Pseudomonadota</taxon>
        <taxon>Betaproteobacteria</taxon>
        <taxon>Burkholderiales</taxon>
        <taxon>Sphaerotilaceae</taxon>
        <taxon>Piscinibacter</taxon>
    </lineage>
</organism>
<dbReference type="EMBL" id="BBYR01000085">
    <property type="protein sequence ID" value="GAP38702.1"/>
    <property type="molecule type" value="Genomic_DNA"/>
</dbReference>
<comment type="caution">
    <text evidence="3">The sequence shown here is derived from an EMBL/GenBank/DDBJ whole genome shotgun (WGS) entry which is preliminary data.</text>
</comment>
<evidence type="ECO:0008006" key="5">
    <source>
        <dbReference type="Google" id="ProtNLM"/>
    </source>
</evidence>
<feature type="signal peptide" evidence="2">
    <location>
        <begin position="1"/>
        <end position="27"/>
    </location>
</feature>
<dbReference type="RefSeq" id="WP_054022556.1">
    <property type="nucleotide sequence ID" value="NZ_BBYR01000085.1"/>
</dbReference>
<gene>
    <name evidence="3" type="ORF">ISF6_5255</name>
</gene>
<dbReference type="Pfam" id="PF11162">
    <property type="entry name" value="DUF2946"/>
    <property type="match status" value="1"/>
</dbReference>
<dbReference type="InterPro" id="IPR021333">
    <property type="entry name" value="DUF2946"/>
</dbReference>
<protein>
    <recommendedName>
        <fullName evidence="5">DUF2946 domain-containing protein</fullName>
    </recommendedName>
</protein>
<keyword evidence="2" id="KW-0732">Signal</keyword>
<name>A0A0K8P7V1_PISS1</name>
<evidence type="ECO:0000256" key="2">
    <source>
        <dbReference type="SAM" id="SignalP"/>
    </source>
</evidence>
<feature type="region of interest" description="Disordered" evidence="1">
    <location>
        <begin position="58"/>
        <end position="86"/>
    </location>
</feature>
<accession>A0A0K8P7V1</accession>
<feature type="compositionally biased region" description="Low complexity" evidence="1">
    <location>
        <begin position="67"/>
        <end position="86"/>
    </location>
</feature>
<keyword evidence="4" id="KW-1185">Reference proteome</keyword>
<sequence>MRRRPPLLASCLAVLALLVATLAPALAQAFGTGAVPPTWMEICTSAGTVRLAVPAGTATRPAGGEAAGTPSTTAPDTATPAPQGPGAAHLLEHCPCCLLHADAWAPPPVPAAAPLPQPAPGLQAPAFLHAGRTLDAWVAAPARAPPSRT</sequence>
<evidence type="ECO:0000256" key="1">
    <source>
        <dbReference type="SAM" id="MobiDB-lite"/>
    </source>
</evidence>
<dbReference type="STRING" id="1547922.ISF6_5255"/>